<accession>U1LKB0</accession>
<feature type="transmembrane region" description="Helical" evidence="3">
    <location>
        <begin position="45"/>
        <end position="61"/>
    </location>
</feature>
<reference evidence="5 6" key="1">
    <citation type="journal article" date="2013" name="Genome Announc.">
        <title>Draft Genome Sequence of Exiguobacterium pavilionensis Strain RW-2, with Wide Thermal, Salinity, and pH Tolerance, Isolated from Modern Freshwater Microbialites.</title>
        <authorList>
            <person name="White R.A.III."/>
            <person name="Grassa C.J."/>
            <person name="Suttle C.A."/>
        </authorList>
    </citation>
    <scope>NUCLEOTIDE SEQUENCE [LARGE SCALE GENOMIC DNA]</scope>
    <source>
        <strain evidence="5 6">RW-2</strain>
    </source>
</reference>
<dbReference type="InterPro" id="IPR002656">
    <property type="entry name" value="Acyl_transf_3_dom"/>
</dbReference>
<comment type="similarity">
    <text evidence="2">Belongs to the acyltransferase 3 family.</text>
</comment>
<feature type="domain" description="Acyltransferase 3" evidence="4">
    <location>
        <begin position="5"/>
        <end position="339"/>
    </location>
</feature>
<proteinExistence type="inferred from homology"/>
<keyword evidence="3" id="KW-1133">Transmembrane helix</keyword>
<dbReference type="PANTHER" id="PTHR23028:SF53">
    <property type="entry name" value="ACYL_TRANSF_3 DOMAIN-CONTAINING PROTEIN"/>
    <property type="match status" value="1"/>
</dbReference>
<feature type="transmembrane region" description="Helical" evidence="3">
    <location>
        <begin position="230"/>
        <end position="250"/>
    </location>
</feature>
<evidence type="ECO:0000313" key="6">
    <source>
        <dbReference type="Proteomes" id="UP000016464"/>
    </source>
</evidence>
<evidence type="ECO:0000256" key="3">
    <source>
        <dbReference type="SAM" id="Phobius"/>
    </source>
</evidence>
<sequence length="369" mass="42690">MLKLSYLDALRGYAILGVILTHTTRNFNGSIPEMLYQFGIQGSRGVQLFFIVSSFTLFYSLEKYSFNRTFALPDFYIKRFFRIAPMFYFALLFYLLFNLVNDLLGIYSNYPDVSLSLLLSTITFTTVLHPDWLFSLVPGGWSISNEFLFYLCIPVLFKWIRTPRQASIFTIFSILIGMILHVSLKNMLPFSEVTSYLFYWFPNQLSIFLMGITTYYIWKKYKVSPNTYHAILLVAVLGILVLSLTPFEMISILPKHVLFGIAFSLLAFGLSGLPNHILNNQFMQFIGTISFSIYLVHFFVLDMVNHLLFDKLEQSFAPLNALLIIFLITFFLSVLISFVSYRLIELRGIQTGRKLIQQLNQGRKKKNVA</sequence>
<dbReference type="eggNOG" id="COG1835">
    <property type="taxonomic scope" value="Bacteria"/>
</dbReference>
<keyword evidence="3" id="KW-0472">Membrane</keyword>
<feature type="transmembrane region" description="Helical" evidence="3">
    <location>
        <begin position="256"/>
        <end position="273"/>
    </location>
</feature>
<evidence type="ECO:0000259" key="4">
    <source>
        <dbReference type="Pfam" id="PF01757"/>
    </source>
</evidence>
<gene>
    <name evidence="5" type="ORF">M467_11750</name>
</gene>
<dbReference type="EMBL" id="ATCL01000014">
    <property type="protein sequence ID" value="ERG67958.1"/>
    <property type="molecule type" value="Genomic_DNA"/>
</dbReference>
<dbReference type="GO" id="GO:0000271">
    <property type="term" value="P:polysaccharide biosynthetic process"/>
    <property type="evidence" value="ECO:0007669"/>
    <property type="project" value="TreeGrafter"/>
</dbReference>
<evidence type="ECO:0000313" key="5">
    <source>
        <dbReference type="EMBL" id="ERG67958.1"/>
    </source>
</evidence>
<keyword evidence="6" id="KW-1185">Reference proteome</keyword>
<organism evidence="5 6">
    <name type="scientific">Exiguobacterium chiriqhucha RW-2</name>
    <dbReference type="NCBI Taxonomy" id="1345023"/>
    <lineage>
        <taxon>Bacteria</taxon>
        <taxon>Bacillati</taxon>
        <taxon>Bacillota</taxon>
        <taxon>Bacilli</taxon>
        <taxon>Bacillales</taxon>
        <taxon>Bacillales Family XII. Incertae Sedis</taxon>
        <taxon>Exiguobacterium</taxon>
    </lineage>
</organism>
<name>U1LKB0_9BACL</name>
<dbReference type="AlphaFoldDB" id="U1LKB0"/>
<protein>
    <recommendedName>
        <fullName evidence="4">Acyltransferase 3 domain-containing protein</fullName>
    </recommendedName>
</protein>
<dbReference type="PANTHER" id="PTHR23028">
    <property type="entry name" value="ACETYLTRANSFERASE"/>
    <property type="match status" value="1"/>
</dbReference>
<feature type="transmembrane region" description="Helical" evidence="3">
    <location>
        <begin position="321"/>
        <end position="344"/>
    </location>
</feature>
<dbReference type="GO" id="GO:0016747">
    <property type="term" value="F:acyltransferase activity, transferring groups other than amino-acyl groups"/>
    <property type="evidence" value="ECO:0007669"/>
    <property type="project" value="InterPro"/>
</dbReference>
<comment type="caution">
    <text evidence="5">The sequence shown here is derived from an EMBL/GenBank/DDBJ whole genome shotgun (WGS) entry which is preliminary data.</text>
</comment>
<keyword evidence="3" id="KW-0812">Transmembrane</keyword>
<dbReference type="Proteomes" id="UP000016464">
    <property type="component" value="Unassembled WGS sequence"/>
</dbReference>
<evidence type="ECO:0000256" key="1">
    <source>
        <dbReference type="ARBA" id="ARBA00004370"/>
    </source>
</evidence>
<evidence type="ECO:0000256" key="2">
    <source>
        <dbReference type="ARBA" id="ARBA00007400"/>
    </source>
</evidence>
<dbReference type="GO" id="GO:0016020">
    <property type="term" value="C:membrane"/>
    <property type="evidence" value="ECO:0007669"/>
    <property type="project" value="TreeGrafter"/>
</dbReference>
<feature type="transmembrane region" description="Helical" evidence="3">
    <location>
        <begin position="285"/>
        <end position="309"/>
    </location>
</feature>
<dbReference type="InterPro" id="IPR050879">
    <property type="entry name" value="Acyltransferase_3"/>
</dbReference>
<feature type="transmembrane region" description="Helical" evidence="3">
    <location>
        <begin position="81"/>
        <end position="100"/>
    </location>
</feature>
<feature type="transmembrane region" description="Helical" evidence="3">
    <location>
        <begin position="166"/>
        <end position="184"/>
    </location>
</feature>
<comment type="subcellular location">
    <subcellularLocation>
        <location evidence="1">Membrane</location>
    </subcellularLocation>
</comment>
<feature type="transmembrane region" description="Helical" evidence="3">
    <location>
        <begin position="141"/>
        <end position="159"/>
    </location>
</feature>
<dbReference type="PATRIC" id="fig|1345023.5.peg.1360"/>
<dbReference type="Pfam" id="PF01757">
    <property type="entry name" value="Acyl_transf_3"/>
    <property type="match status" value="1"/>
</dbReference>
<feature type="transmembrane region" description="Helical" evidence="3">
    <location>
        <begin position="196"/>
        <end position="218"/>
    </location>
</feature>